<keyword evidence="3" id="KW-0889">Transcription antitermination</keyword>
<gene>
    <name evidence="8" type="ORF">UFOPK3610_01214</name>
</gene>
<accession>A0A6J7HMD4</accession>
<dbReference type="PANTHER" id="PTHR22648:SF0">
    <property type="entry name" value="TRANSCRIPTION TERMINATION_ANTITERMINATION PROTEIN NUSA"/>
    <property type="match status" value="1"/>
</dbReference>
<dbReference type="GO" id="GO:0006353">
    <property type="term" value="P:DNA-templated transcription termination"/>
    <property type="evidence" value="ECO:0007669"/>
    <property type="project" value="UniProtKB-KW"/>
</dbReference>
<keyword evidence="6" id="KW-0804">Transcription</keyword>
<dbReference type="InterPro" id="IPR036555">
    <property type="entry name" value="NusA_N_sf"/>
</dbReference>
<evidence type="ECO:0000256" key="5">
    <source>
        <dbReference type="ARBA" id="ARBA00023015"/>
    </source>
</evidence>
<dbReference type="InterPro" id="IPR058582">
    <property type="entry name" value="KH_NusA_2nd"/>
</dbReference>
<dbReference type="SUPFAM" id="SSF69705">
    <property type="entry name" value="Transcription factor NusA, N-terminal domain"/>
    <property type="match status" value="1"/>
</dbReference>
<evidence type="ECO:0000256" key="2">
    <source>
        <dbReference type="ARBA" id="ARBA00022490"/>
    </source>
</evidence>
<evidence type="ECO:0000256" key="1">
    <source>
        <dbReference type="ARBA" id="ARBA00022472"/>
    </source>
</evidence>
<sequence>MDIDVTALAALVRDRELSWDLVIGSIEDALLVAYQQREGSAERARAQVDRATGHVTIWATEPSEDLLVPGVEYDDTPQYFGRIAAATARQVLSARLREAEGDVTFGEFAAREGEIVSGVVQKAQDPRVIRVDLGKLEGMLPLAEQVPGEAYEHGDRLKCFVVAVRRGPRGPQVMLSRSHPGLVKGLFSLEVPEIADGTVDITAIAREAGHRTKIAVRANTAGVNPKGACIGPMGQRVRAIMGELNGEKIDIVDHSDDPAEMVAHALSPARVTSVEVVDLEARSARVLVPDYQLSLAIGREGQNARLAARMTGWRIDIRSDDQPGDETQ</sequence>
<dbReference type="FunFam" id="3.30.300.20:FF:000002">
    <property type="entry name" value="Transcription termination/antitermination protein NusA"/>
    <property type="match status" value="1"/>
</dbReference>
<evidence type="ECO:0000259" key="7">
    <source>
        <dbReference type="PROSITE" id="PS50126"/>
    </source>
</evidence>
<dbReference type="Pfam" id="PF13184">
    <property type="entry name" value="KH_NusA_1st"/>
    <property type="match status" value="1"/>
</dbReference>
<dbReference type="GO" id="GO:0003700">
    <property type="term" value="F:DNA-binding transcription factor activity"/>
    <property type="evidence" value="ECO:0007669"/>
    <property type="project" value="InterPro"/>
</dbReference>
<dbReference type="Pfam" id="PF26594">
    <property type="entry name" value="KH_NusA_2nd"/>
    <property type="match status" value="1"/>
</dbReference>
<dbReference type="CDD" id="cd22529">
    <property type="entry name" value="KH-II_NusA_rpt2"/>
    <property type="match status" value="1"/>
</dbReference>
<dbReference type="PROSITE" id="PS50084">
    <property type="entry name" value="KH_TYPE_1"/>
    <property type="match status" value="1"/>
</dbReference>
<dbReference type="SUPFAM" id="SSF50249">
    <property type="entry name" value="Nucleic acid-binding proteins"/>
    <property type="match status" value="1"/>
</dbReference>
<dbReference type="InterPro" id="IPR003029">
    <property type="entry name" value="S1_domain"/>
</dbReference>
<dbReference type="InterPro" id="IPR009019">
    <property type="entry name" value="KH_sf_prok-type"/>
</dbReference>
<dbReference type="SUPFAM" id="SSF54814">
    <property type="entry name" value="Prokaryotic type KH domain (KH-domain type II)"/>
    <property type="match status" value="2"/>
</dbReference>
<dbReference type="FunFam" id="3.30.300.20:FF:000005">
    <property type="entry name" value="Transcription termination/antitermination protein NusA"/>
    <property type="match status" value="1"/>
</dbReference>
<dbReference type="InterPro" id="IPR010213">
    <property type="entry name" value="TF_NusA"/>
</dbReference>
<reference evidence="8" key="1">
    <citation type="submission" date="2020-05" db="EMBL/GenBank/DDBJ databases">
        <authorList>
            <person name="Chiriac C."/>
            <person name="Salcher M."/>
            <person name="Ghai R."/>
            <person name="Kavagutti S V."/>
        </authorList>
    </citation>
    <scope>NUCLEOTIDE SEQUENCE</scope>
</reference>
<dbReference type="Pfam" id="PF08529">
    <property type="entry name" value="NusA_N"/>
    <property type="match status" value="1"/>
</dbReference>
<dbReference type="NCBIfam" id="TIGR01953">
    <property type="entry name" value="NusA"/>
    <property type="match status" value="1"/>
</dbReference>
<feature type="domain" description="S1 motif" evidence="7">
    <location>
        <begin position="113"/>
        <end position="178"/>
    </location>
</feature>
<dbReference type="Gene3D" id="2.40.50.140">
    <property type="entry name" value="Nucleic acid-binding proteins"/>
    <property type="match status" value="1"/>
</dbReference>
<keyword evidence="2" id="KW-0963">Cytoplasm</keyword>
<dbReference type="InterPro" id="IPR012340">
    <property type="entry name" value="NA-bd_OB-fold"/>
</dbReference>
<keyword evidence="1" id="KW-0806">Transcription termination</keyword>
<dbReference type="InterPro" id="IPR030842">
    <property type="entry name" value="TF_NusA_bacterial"/>
</dbReference>
<organism evidence="8">
    <name type="scientific">freshwater metagenome</name>
    <dbReference type="NCBI Taxonomy" id="449393"/>
    <lineage>
        <taxon>unclassified sequences</taxon>
        <taxon>metagenomes</taxon>
        <taxon>ecological metagenomes</taxon>
    </lineage>
</organism>
<dbReference type="AlphaFoldDB" id="A0A6J7HMD4"/>
<proteinExistence type="inferred from homology"/>
<dbReference type="SMART" id="SM00316">
    <property type="entry name" value="S1"/>
    <property type="match status" value="1"/>
</dbReference>
<dbReference type="InterPro" id="IPR015946">
    <property type="entry name" value="KH_dom-like_a/b"/>
</dbReference>
<name>A0A6J7HMD4_9ZZZZ</name>
<protein>
    <submittedName>
        <fullName evidence="8">Unannotated protein</fullName>
    </submittedName>
</protein>
<dbReference type="GO" id="GO:0031564">
    <property type="term" value="P:transcription antitermination"/>
    <property type="evidence" value="ECO:0007669"/>
    <property type="project" value="UniProtKB-KW"/>
</dbReference>
<dbReference type="GO" id="GO:0003723">
    <property type="term" value="F:RNA binding"/>
    <property type="evidence" value="ECO:0007669"/>
    <property type="project" value="UniProtKB-KW"/>
</dbReference>
<evidence type="ECO:0000256" key="4">
    <source>
        <dbReference type="ARBA" id="ARBA00022884"/>
    </source>
</evidence>
<dbReference type="InterPro" id="IPR013735">
    <property type="entry name" value="TF_NusA_N"/>
</dbReference>
<dbReference type="InterPro" id="IPR025249">
    <property type="entry name" value="TF_NusA_KH_1st"/>
</dbReference>
<dbReference type="HAMAP" id="MF_00945_B">
    <property type="entry name" value="NusA_B"/>
    <property type="match status" value="1"/>
</dbReference>
<dbReference type="Gene3D" id="3.30.1480.10">
    <property type="entry name" value="NusA, N-terminal domain"/>
    <property type="match status" value="1"/>
</dbReference>
<dbReference type="CDD" id="cd04455">
    <property type="entry name" value="S1_NusA"/>
    <property type="match status" value="1"/>
</dbReference>
<dbReference type="GO" id="GO:0005829">
    <property type="term" value="C:cytosol"/>
    <property type="evidence" value="ECO:0007669"/>
    <property type="project" value="TreeGrafter"/>
</dbReference>
<keyword evidence="4" id="KW-0694">RNA-binding</keyword>
<dbReference type="EMBL" id="CAFBMR010000048">
    <property type="protein sequence ID" value="CAB4917555.1"/>
    <property type="molecule type" value="Genomic_DNA"/>
</dbReference>
<dbReference type="FunFam" id="2.40.50.140:FF:000098">
    <property type="entry name" value="Transcription termination/antitermination protein NusA"/>
    <property type="match status" value="1"/>
</dbReference>
<dbReference type="CDD" id="cd02134">
    <property type="entry name" value="KH-II_NusA_rpt1"/>
    <property type="match status" value="1"/>
</dbReference>
<dbReference type="PROSITE" id="PS50126">
    <property type="entry name" value="S1"/>
    <property type="match status" value="1"/>
</dbReference>
<keyword evidence="5" id="KW-0805">Transcription regulation</keyword>
<evidence type="ECO:0000256" key="6">
    <source>
        <dbReference type="ARBA" id="ARBA00023163"/>
    </source>
</evidence>
<evidence type="ECO:0000256" key="3">
    <source>
        <dbReference type="ARBA" id="ARBA00022814"/>
    </source>
</evidence>
<evidence type="ECO:0000313" key="8">
    <source>
        <dbReference type="EMBL" id="CAB4917555.1"/>
    </source>
</evidence>
<dbReference type="PANTHER" id="PTHR22648">
    <property type="entry name" value="TRANSCRIPTION TERMINATION FACTOR NUSA"/>
    <property type="match status" value="1"/>
</dbReference>
<dbReference type="Gene3D" id="3.30.300.20">
    <property type="match status" value="2"/>
</dbReference>